<organism evidence="3 4">
    <name type="scientific">Coprinopsis marcescibilis</name>
    <name type="common">Agaric fungus</name>
    <name type="synonym">Psathyrella marcescibilis</name>
    <dbReference type="NCBI Taxonomy" id="230819"/>
    <lineage>
        <taxon>Eukaryota</taxon>
        <taxon>Fungi</taxon>
        <taxon>Dikarya</taxon>
        <taxon>Basidiomycota</taxon>
        <taxon>Agaricomycotina</taxon>
        <taxon>Agaricomycetes</taxon>
        <taxon>Agaricomycetidae</taxon>
        <taxon>Agaricales</taxon>
        <taxon>Agaricineae</taxon>
        <taxon>Psathyrellaceae</taxon>
        <taxon>Coprinopsis</taxon>
    </lineage>
</organism>
<feature type="compositionally biased region" description="Polar residues" evidence="1">
    <location>
        <begin position="132"/>
        <end position="143"/>
    </location>
</feature>
<evidence type="ECO:0000256" key="2">
    <source>
        <dbReference type="SAM" id="SignalP"/>
    </source>
</evidence>
<gene>
    <name evidence="3" type="ORF">FA15DRAFT_659830</name>
</gene>
<keyword evidence="4" id="KW-1185">Reference proteome</keyword>
<feature type="compositionally biased region" description="Polar residues" evidence="1">
    <location>
        <begin position="214"/>
        <end position="232"/>
    </location>
</feature>
<feature type="region of interest" description="Disordered" evidence="1">
    <location>
        <begin position="130"/>
        <end position="149"/>
    </location>
</feature>
<feature type="signal peptide" evidence="2">
    <location>
        <begin position="1"/>
        <end position="20"/>
    </location>
</feature>
<reference evidence="3 4" key="1">
    <citation type="journal article" date="2019" name="Nat. Ecol. Evol.">
        <title>Megaphylogeny resolves global patterns of mushroom evolution.</title>
        <authorList>
            <person name="Varga T."/>
            <person name="Krizsan K."/>
            <person name="Foldi C."/>
            <person name="Dima B."/>
            <person name="Sanchez-Garcia M."/>
            <person name="Sanchez-Ramirez S."/>
            <person name="Szollosi G.J."/>
            <person name="Szarkandi J.G."/>
            <person name="Papp V."/>
            <person name="Albert L."/>
            <person name="Andreopoulos W."/>
            <person name="Angelini C."/>
            <person name="Antonin V."/>
            <person name="Barry K.W."/>
            <person name="Bougher N.L."/>
            <person name="Buchanan P."/>
            <person name="Buyck B."/>
            <person name="Bense V."/>
            <person name="Catcheside P."/>
            <person name="Chovatia M."/>
            <person name="Cooper J."/>
            <person name="Damon W."/>
            <person name="Desjardin D."/>
            <person name="Finy P."/>
            <person name="Geml J."/>
            <person name="Haridas S."/>
            <person name="Hughes K."/>
            <person name="Justo A."/>
            <person name="Karasinski D."/>
            <person name="Kautmanova I."/>
            <person name="Kiss B."/>
            <person name="Kocsube S."/>
            <person name="Kotiranta H."/>
            <person name="LaButti K.M."/>
            <person name="Lechner B.E."/>
            <person name="Liimatainen K."/>
            <person name="Lipzen A."/>
            <person name="Lukacs Z."/>
            <person name="Mihaltcheva S."/>
            <person name="Morgado L.N."/>
            <person name="Niskanen T."/>
            <person name="Noordeloos M.E."/>
            <person name="Ohm R.A."/>
            <person name="Ortiz-Santana B."/>
            <person name="Ovrebo C."/>
            <person name="Racz N."/>
            <person name="Riley R."/>
            <person name="Savchenko A."/>
            <person name="Shiryaev A."/>
            <person name="Soop K."/>
            <person name="Spirin V."/>
            <person name="Szebenyi C."/>
            <person name="Tomsovsky M."/>
            <person name="Tulloss R.E."/>
            <person name="Uehling J."/>
            <person name="Grigoriev I.V."/>
            <person name="Vagvolgyi C."/>
            <person name="Papp T."/>
            <person name="Martin F.M."/>
            <person name="Miettinen O."/>
            <person name="Hibbett D.S."/>
            <person name="Nagy L.G."/>
        </authorList>
    </citation>
    <scope>NUCLEOTIDE SEQUENCE [LARGE SCALE GENOMIC DNA]</scope>
    <source>
        <strain evidence="3 4">CBS 121175</strain>
    </source>
</reference>
<feature type="compositionally biased region" description="Polar residues" evidence="1">
    <location>
        <begin position="161"/>
        <end position="190"/>
    </location>
</feature>
<feature type="region of interest" description="Disordered" evidence="1">
    <location>
        <begin position="289"/>
        <end position="325"/>
    </location>
</feature>
<name>A0A5C3KH80_COPMA</name>
<dbReference type="Proteomes" id="UP000307440">
    <property type="component" value="Unassembled WGS sequence"/>
</dbReference>
<dbReference type="AlphaFoldDB" id="A0A5C3KH80"/>
<feature type="region of interest" description="Disordered" evidence="1">
    <location>
        <begin position="160"/>
        <end position="253"/>
    </location>
</feature>
<evidence type="ECO:0000313" key="4">
    <source>
        <dbReference type="Proteomes" id="UP000307440"/>
    </source>
</evidence>
<evidence type="ECO:0000256" key="1">
    <source>
        <dbReference type="SAM" id="MobiDB-lite"/>
    </source>
</evidence>
<feature type="chain" id="PRO_5022788432" evidence="2">
    <location>
        <begin position="21"/>
        <end position="550"/>
    </location>
</feature>
<dbReference type="EMBL" id="ML210336">
    <property type="protein sequence ID" value="TFK19539.1"/>
    <property type="molecule type" value="Genomic_DNA"/>
</dbReference>
<evidence type="ECO:0000313" key="3">
    <source>
        <dbReference type="EMBL" id="TFK19539.1"/>
    </source>
</evidence>
<proteinExistence type="predicted"/>
<protein>
    <submittedName>
        <fullName evidence="3">Uncharacterized protein</fullName>
    </submittedName>
</protein>
<feature type="compositionally biased region" description="Low complexity" evidence="1">
    <location>
        <begin position="309"/>
        <end position="325"/>
    </location>
</feature>
<accession>A0A5C3KH80</accession>
<sequence length="550" mass="59895">MKVFPQWLLVLLTQVRLRVACTLFSHWVPVLQSRFLHVWLNCPTNLPMPRVLLHLPARMGVIKCPVPTAHRSFVEPTGWQMSLVLPIPSTWKYHSTTYYLQGRQDQHHPCLTSLGSQNIYPPSVDPRLGSFEDSQNFQGYRTPSQREELHYSQAAAYCHPAQSTSPDDDQSFTNQHTGTGGQFSSYTTTLRPLPDPSSHSTQPRSHDAPPPITQRLQFQSSGHATPSATNCHPSPHHHNGLPISDLGRTPTITGTTPAASVYLASPSTPLPSRTPSPLPVYVDLANLPASDDDDWEEGGKSLPSPAYHATPLSAPSTTTAATTPSQTVQLPTSAGRFLAEEIASSLGLPALHPQLHSDHPANLQNVHLPDTNIDQRLLQSLAPCRLDASVLNQGGQVGKNLTWQQGLQTNCLSAHKPAVNLHSPHISIRIVSSTALSASMSKEGLGLTLPCFVTLLTNWLISAESLKVPPDQPKVIHLAMAMQATMDVVCLGIQVGQGGSNFKLVLRLGCMRHQLPFGSWHSQLWGQLAESPLEGLRVALSQALSQKNDD</sequence>
<keyword evidence="2" id="KW-0732">Signal</keyword>